<dbReference type="PROSITE" id="PS51257">
    <property type="entry name" value="PROKAR_LIPOPROTEIN"/>
    <property type="match status" value="1"/>
</dbReference>
<dbReference type="EMBL" id="VTFT01000001">
    <property type="protein sequence ID" value="TYT27534.1"/>
    <property type="molecule type" value="Genomic_DNA"/>
</dbReference>
<evidence type="ECO:0000313" key="1">
    <source>
        <dbReference type="EMBL" id="TYT27534.1"/>
    </source>
</evidence>
<dbReference type="InterPro" id="IPR002110">
    <property type="entry name" value="Ankyrin_rpt"/>
</dbReference>
<comment type="caution">
    <text evidence="1">The sequence shown here is derived from an EMBL/GenBank/DDBJ whole genome shotgun (WGS) entry which is preliminary data.</text>
</comment>
<dbReference type="Proteomes" id="UP000324973">
    <property type="component" value="Unassembled WGS sequence"/>
</dbReference>
<dbReference type="InterPro" id="IPR036770">
    <property type="entry name" value="Ankyrin_rpt-contain_sf"/>
</dbReference>
<evidence type="ECO:0000313" key="2">
    <source>
        <dbReference type="Proteomes" id="UP000324973"/>
    </source>
</evidence>
<gene>
    <name evidence="1" type="ORF">FZO89_07590</name>
</gene>
<proteinExistence type="predicted"/>
<reference evidence="1 2" key="1">
    <citation type="submission" date="2019-08" db="EMBL/GenBank/DDBJ databases">
        <title>Luteimonas viscosus sp. nov., isolated from soil of a sunflower field.</title>
        <authorList>
            <person name="Jianli Z."/>
            <person name="Ying Z."/>
        </authorList>
    </citation>
    <scope>NUCLEOTIDE SEQUENCE [LARGE SCALE GENOMIC DNA]</scope>
    <source>
        <strain evidence="1 2">XBU10</strain>
    </source>
</reference>
<protein>
    <submittedName>
        <fullName evidence="1">Ankyrin repeat domain-containing protein</fullName>
    </submittedName>
</protein>
<keyword evidence="2" id="KW-1185">Reference proteome</keyword>
<dbReference type="Pfam" id="PF12796">
    <property type="entry name" value="Ank_2"/>
    <property type="match status" value="1"/>
</dbReference>
<name>A0A5D4XTY4_9GAMM</name>
<accession>A0A5D4XTY4</accession>
<dbReference type="Gene3D" id="1.25.40.20">
    <property type="entry name" value="Ankyrin repeat-containing domain"/>
    <property type="match status" value="1"/>
</dbReference>
<dbReference type="PANTHER" id="PTHR46224:SF61">
    <property type="entry name" value="ANKYRIN-LIKE PROTEIN"/>
    <property type="match status" value="1"/>
</dbReference>
<dbReference type="AlphaFoldDB" id="A0A5D4XTY4"/>
<organism evidence="1 2">
    <name type="scientific">Luteimonas viscosa</name>
    <dbReference type="NCBI Taxonomy" id="1132694"/>
    <lineage>
        <taxon>Bacteria</taxon>
        <taxon>Pseudomonadati</taxon>
        <taxon>Pseudomonadota</taxon>
        <taxon>Gammaproteobacteria</taxon>
        <taxon>Lysobacterales</taxon>
        <taxon>Lysobacteraceae</taxon>
        <taxon>Luteimonas</taxon>
    </lineage>
</organism>
<dbReference type="InterPro" id="IPR051616">
    <property type="entry name" value="Cul2-RING_E3_ligase_SR"/>
</dbReference>
<dbReference type="OrthoDB" id="9151764at2"/>
<dbReference type="PANTHER" id="PTHR46224">
    <property type="entry name" value="ANKYRIN REPEAT FAMILY PROTEIN"/>
    <property type="match status" value="1"/>
</dbReference>
<dbReference type="SMART" id="SM00248">
    <property type="entry name" value="ANK"/>
    <property type="match status" value="4"/>
</dbReference>
<sequence length="298" mass="33396">MGATFVRVRHAWRATWLVVACVLWLSACDFDLSASEPRSRHQGVLERAFPDPRAQALAIAAEQGDAGEVRRLMRDEGVDPDEIFGGSDGGMPLLAWPIYSRSPEGLRAMLEAGADPNVKKRSPSDRGERYHANAMVWAAEQEDPAYLQLLLDHGGDPDTRNANNEALLFHAFIKQNQWRNVQLLVERGADVNASVGMGGTLIGHYASNGGFMMVHWLLEHGADPTLDYAYDKPVHGPDSHTIEAVFWHPGNPDDPTWQRKCQEWLIGNGHERPAMPEHYRLMRERLGFPHEESRIPLL</sequence>
<dbReference type="SUPFAM" id="SSF48403">
    <property type="entry name" value="Ankyrin repeat"/>
    <property type="match status" value="1"/>
</dbReference>